<evidence type="ECO:0000313" key="2">
    <source>
        <dbReference type="Proteomes" id="UP001497512"/>
    </source>
</evidence>
<protein>
    <submittedName>
        <fullName evidence="1">Uncharacterized protein</fullName>
    </submittedName>
</protein>
<dbReference type="EMBL" id="OZ019903">
    <property type="protein sequence ID" value="CAK9196127.1"/>
    <property type="molecule type" value="Genomic_DNA"/>
</dbReference>
<keyword evidence="2" id="KW-1185">Reference proteome</keyword>
<organism evidence="1 2">
    <name type="scientific">Sphagnum troendelagicum</name>
    <dbReference type="NCBI Taxonomy" id="128251"/>
    <lineage>
        <taxon>Eukaryota</taxon>
        <taxon>Viridiplantae</taxon>
        <taxon>Streptophyta</taxon>
        <taxon>Embryophyta</taxon>
        <taxon>Bryophyta</taxon>
        <taxon>Sphagnophytina</taxon>
        <taxon>Sphagnopsida</taxon>
        <taxon>Sphagnales</taxon>
        <taxon>Sphagnaceae</taxon>
        <taxon>Sphagnum</taxon>
    </lineage>
</organism>
<sequence length="266" mass="29661">MEESSAISLAPFDVLCRKYSAVYKNLTTVDLEVLLTQTILQTSSPQNLSPWTEEGFSVAVLISWLLDARDSLCVLTYGLQCFQVLWLTCESVGDIWKFEASPTAAARERSINGRGFRRSKLAFALVSVFVSGREFTTVDNVSLEAEVLASLELDRCTLQHFGLVSKGKLRKLTIKRARIPELDIRPETSMLQALHVSNSTIPWPGFGQLTSIVSNLKVLQLRGLESRAYSDVMNVEKIAELIPRLNHLAMALDDQLMRGSVDQLLL</sequence>
<proteinExistence type="predicted"/>
<name>A0ABP0THG0_9BRYO</name>
<accession>A0ABP0THG0</accession>
<reference evidence="1" key="1">
    <citation type="submission" date="2024-02" db="EMBL/GenBank/DDBJ databases">
        <authorList>
            <consortium name="ELIXIR-Norway"/>
            <consortium name="Elixir Norway"/>
        </authorList>
    </citation>
    <scope>NUCLEOTIDE SEQUENCE</scope>
</reference>
<gene>
    <name evidence="1" type="ORF">CSSPTR1EN2_LOCUS3318</name>
</gene>
<evidence type="ECO:0000313" key="1">
    <source>
        <dbReference type="EMBL" id="CAK9196127.1"/>
    </source>
</evidence>
<dbReference type="Proteomes" id="UP001497512">
    <property type="component" value="Chromosome 11"/>
</dbReference>